<proteinExistence type="predicted"/>
<dbReference type="EMBL" id="JAQIFT010000025">
    <property type="protein sequence ID" value="MDA3731049.1"/>
    <property type="molecule type" value="Genomic_DNA"/>
</dbReference>
<name>A0AA42DLH3_9FIRM</name>
<accession>A0AA42DLH3</accession>
<evidence type="ECO:0000313" key="2">
    <source>
        <dbReference type="Proteomes" id="UP001169242"/>
    </source>
</evidence>
<sequence length="115" mass="13575">MVELRVFTPDKVIGGDTYEIAYAHSYPKQHWSKDSLYFADEEDGIGVLSPYFDDIFKVYAYYGDQKITLLEWQEIEKRCRADYEDNASVDKFFTTITEWIEKGNRGAEYFWILGI</sequence>
<dbReference type="Proteomes" id="UP001169242">
    <property type="component" value="Unassembled WGS sequence"/>
</dbReference>
<comment type="caution">
    <text evidence="1">The sequence shown here is derived from an EMBL/GenBank/DDBJ whole genome shotgun (WGS) entry which is preliminary data.</text>
</comment>
<dbReference type="RefSeq" id="WP_271011511.1">
    <property type="nucleotide sequence ID" value="NZ_JAQIFT010000025.1"/>
</dbReference>
<protein>
    <submittedName>
        <fullName evidence="1">Uncharacterized protein</fullName>
    </submittedName>
</protein>
<keyword evidence="2" id="KW-1185">Reference proteome</keyword>
<reference evidence="1" key="1">
    <citation type="journal article" date="2023" name="Int. J. Syst. Evol. Microbiol.">
        <title>&lt;i&gt;Holtiella tumoricola&lt;/i&gt; gen. nov. sp. nov., isolated from a human clinical sample.</title>
        <authorList>
            <person name="Allen-Vercoe E."/>
            <person name="Daigneault M.C."/>
            <person name="Vancuren S.J."/>
            <person name="Cochrane K."/>
            <person name="O'Neal L.L."/>
            <person name="Sankaranarayanan K."/>
            <person name="Lawson P.A."/>
        </authorList>
    </citation>
    <scope>NUCLEOTIDE SEQUENCE</scope>
    <source>
        <strain evidence="1">CC70A</strain>
    </source>
</reference>
<organism evidence="1 2">
    <name type="scientific">Holtiella tumoricola</name>
    <dbReference type="NCBI Taxonomy" id="3018743"/>
    <lineage>
        <taxon>Bacteria</taxon>
        <taxon>Bacillati</taxon>
        <taxon>Bacillota</taxon>
        <taxon>Clostridia</taxon>
        <taxon>Lachnospirales</taxon>
        <taxon>Cellulosilyticaceae</taxon>
        <taxon>Holtiella</taxon>
    </lineage>
</organism>
<gene>
    <name evidence="1" type="ORF">PBV87_06045</name>
</gene>
<dbReference type="AlphaFoldDB" id="A0AA42DLH3"/>
<evidence type="ECO:0000313" key="1">
    <source>
        <dbReference type="EMBL" id="MDA3731049.1"/>
    </source>
</evidence>